<keyword evidence="2" id="KW-1185">Reference proteome</keyword>
<proteinExistence type="predicted"/>
<dbReference type="Proteomes" id="UP000476332">
    <property type="component" value="Unassembled WGS sequence"/>
</dbReference>
<evidence type="ECO:0000313" key="1">
    <source>
        <dbReference type="EMBL" id="NDV88766.1"/>
    </source>
</evidence>
<evidence type="ECO:0000313" key="2">
    <source>
        <dbReference type="Proteomes" id="UP000476332"/>
    </source>
</evidence>
<reference evidence="1 2" key="1">
    <citation type="submission" date="2020-01" db="EMBL/GenBank/DDBJ databases">
        <title>Genomes of bacteria type strains.</title>
        <authorList>
            <person name="Chen J."/>
            <person name="Zhu S."/>
            <person name="Chen J."/>
        </authorList>
    </citation>
    <scope>NUCLEOTIDE SEQUENCE [LARGE SCALE GENOMIC DNA]</scope>
    <source>
        <strain evidence="1 2">KCTC 52919</strain>
    </source>
</reference>
<gene>
    <name evidence="1" type="ORF">GTW51_18895</name>
</gene>
<comment type="caution">
    <text evidence="1">The sequence shown here is derived from an EMBL/GenBank/DDBJ whole genome shotgun (WGS) entry which is preliminary data.</text>
</comment>
<dbReference type="EMBL" id="JAAAMJ010000020">
    <property type="protein sequence ID" value="NDV88766.1"/>
    <property type="molecule type" value="Genomic_DNA"/>
</dbReference>
<organism evidence="1 2">
    <name type="scientific">Aurantimonas aggregata</name>
    <dbReference type="NCBI Taxonomy" id="2047720"/>
    <lineage>
        <taxon>Bacteria</taxon>
        <taxon>Pseudomonadati</taxon>
        <taxon>Pseudomonadota</taxon>
        <taxon>Alphaproteobacteria</taxon>
        <taxon>Hyphomicrobiales</taxon>
        <taxon>Aurantimonadaceae</taxon>
        <taxon>Aurantimonas</taxon>
    </lineage>
</organism>
<sequence length="78" mass="8768">MGEAARAEMLVTARCRGCGHAASFLASDLASVADPALALDRLPFRCRECRLRDCEVNAEEIERDRRPGIVIWRPTRLR</sequence>
<name>A0A6L9MMB3_9HYPH</name>
<accession>A0A6L9MMB3</accession>
<dbReference type="AlphaFoldDB" id="A0A6L9MMB3"/>
<protein>
    <submittedName>
        <fullName evidence="1">Uncharacterized protein</fullName>
    </submittedName>
</protein>